<keyword evidence="3 5" id="KW-1133">Transmembrane helix</keyword>
<dbReference type="InterPro" id="IPR036734">
    <property type="entry name" value="Neur_chan_lig-bd_sf"/>
</dbReference>
<evidence type="ECO:0000256" key="4">
    <source>
        <dbReference type="ARBA" id="ARBA00023136"/>
    </source>
</evidence>
<dbReference type="Pfam" id="PF02932">
    <property type="entry name" value="Neur_chan_memb"/>
    <property type="match status" value="1"/>
</dbReference>
<dbReference type="CDD" id="cd18989">
    <property type="entry name" value="LGIC_ECD_cation"/>
    <property type="match status" value="1"/>
</dbReference>
<feature type="transmembrane region" description="Helical" evidence="5">
    <location>
        <begin position="247"/>
        <end position="270"/>
    </location>
</feature>
<dbReference type="InterPro" id="IPR006201">
    <property type="entry name" value="Neur_channel"/>
</dbReference>
<dbReference type="InterPro" id="IPR006029">
    <property type="entry name" value="Neurotrans-gated_channel_TM"/>
</dbReference>
<evidence type="ECO:0000256" key="5">
    <source>
        <dbReference type="SAM" id="Phobius"/>
    </source>
</evidence>
<feature type="transmembrane region" description="Helical" evidence="5">
    <location>
        <begin position="311"/>
        <end position="332"/>
    </location>
</feature>
<keyword evidence="8" id="KW-1185">Reference proteome</keyword>
<proteinExistence type="predicted"/>
<sequence length="440" mass="50836">MTKRDSILYLEMVLCFVFFTICFFGGVKGDTQVTENEFTNQILKRINKYIPPPGMYNNTFDVSIHLGLLFIIDLAEDTGTLSTVCIPSGDWYDERLQWNIWDVNFWHLRMPEEKLWRPKISVFNRARMEEYGKKPYIISFSDGHSFYSPLAILHTVCLPNLRFFPFDQQTCEITFGSWEQEGDVLNMQNVFWANITDEAVYLANYTKNLRWKLVDTKTETRRLDYTFSNSYYPVVVFTLVIERQTPSLAVCILTPAVFSLFLSLLTFWIPPTSSARAAIGITAVAATMGVLTTLSHILPSTATSRPLLVDYAAVSLMVAILSVIHTLLALAIRNLSVTFPVILERFDELPGWLVRFLCFPTYTRSMKVEESFLVMEYTRDFEEIKEHDEISSRVTSTSEAPSSDESKMKWKMFSSVIDRLFFWFYVFLSVIFIIIVLTTE</sequence>
<dbReference type="RefSeq" id="XP_022235849.1">
    <property type="nucleotide sequence ID" value="XM_022380141.1"/>
</dbReference>
<evidence type="ECO:0000256" key="1">
    <source>
        <dbReference type="ARBA" id="ARBA00004141"/>
    </source>
</evidence>
<reference evidence="9" key="1">
    <citation type="submission" date="2025-08" db="UniProtKB">
        <authorList>
            <consortium name="RefSeq"/>
        </authorList>
    </citation>
    <scope>IDENTIFICATION</scope>
    <source>
        <tissue evidence="9">Muscle</tissue>
    </source>
</reference>
<name>A0ABM1RWU4_LIMPO</name>
<dbReference type="InterPro" id="IPR006202">
    <property type="entry name" value="Neur_chan_lig-bd"/>
</dbReference>
<feature type="transmembrane region" description="Helical" evidence="5">
    <location>
        <begin position="416"/>
        <end position="437"/>
    </location>
</feature>
<feature type="domain" description="Neurotransmitter-gated ion-channel transmembrane" evidence="7">
    <location>
        <begin position="252"/>
        <end position="330"/>
    </location>
</feature>
<dbReference type="InterPro" id="IPR038050">
    <property type="entry name" value="Neuro_actylchol_rec"/>
</dbReference>
<evidence type="ECO:0000256" key="3">
    <source>
        <dbReference type="ARBA" id="ARBA00022989"/>
    </source>
</evidence>
<dbReference type="SUPFAM" id="SSF63712">
    <property type="entry name" value="Nicotinic receptor ligand binding domain-like"/>
    <property type="match status" value="1"/>
</dbReference>
<dbReference type="Gene3D" id="2.70.170.10">
    <property type="entry name" value="Neurotransmitter-gated ion-channel ligand-binding domain"/>
    <property type="match status" value="1"/>
</dbReference>
<evidence type="ECO:0000256" key="2">
    <source>
        <dbReference type="ARBA" id="ARBA00022692"/>
    </source>
</evidence>
<accession>A0ABM1RWU4</accession>
<comment type="subcellular location">
    <subcellularLocation>
        <location evidence="1">Membrane</location>
        <topology evidence="1">Multi-pass membrane protein</topology>
    </subcellularLocation>
</comment>
<feature type="domain" description="Neurotransmitter-gated ion-channel ligand-binding" evidence="6">
    <location>
        <begin position="36"/>
        <end position="245"/>
    </location>
</feature>
<dbReference type="SUPFAM" id="SSF90112">
    <property type="entry name" value="Neurotransmitter-gated ion-channel transmembrane pore"/>
    <property type="match status" value="1"/>
</dbReference>
<dbReference type="Gene3D" id="1.20.58.390">
    <property type="entry name" value="Neurotransmitter-gated ion-channel transmembrane domain"/>
    <property type="match status" value="2"/>
</dbReference>
<dbReference type="InterPro" id="IPR036719">
    <property type="entry name" value="Neuro-gated_channel_TM_sf"/>
</dbReference>
<evidence type="ECO:0000259" key="7">
    <source>
        <dbReference type="Pfam" id="PF02932"/>
    </source>
</evidence>
<evidence type="ECO:0000313" key="8">
    <source>
        <dbReference type="Proteomes" id="UP000694941"/>
    </source>
</evidence>
<feature type="transmembrane region" description="Helical" evidence="5">
    <location>
        <begin position="277"/>
        <end position="299"/>
    </location>
</feature>
<dbReference type="Pfam" id="PF02931">
    <property type="entry name" value="Neur_chan_LBD"/>
    <property type="match status" value="1"/>
</dbReference>
<dbReference type="GeneID" id="111083552"/>
<dbReference type="PANTHER" id="PTHR18945">
    <property type="entry name" value="NEUROTRANSMITTER GATED ION CHANNEL"/>
    <property type="match status" value="1"/>
</dbReference>
<keyword evidence="2 5" id="KW-0812">Transmembrane</keyword>
<evidence type="ECO:0000313" key="9">
    <source>
        <dbReference type="RefSeq" id="XP_022235849.1"/>
    </source>
</evidence>
<protein>
    <submittedName>
        <fullName evidence="9">Neuronal acetylcholine receptor subunit alpha-7-like</fullName>
    </submittedName>
</protein>
<dbReference type="Proteomes" id="UP000694941">
    <property type="component" value="Unplaced"/>
</dbReference>
<gene>
    <name evidence="9" type="primary">LOC111083552</name>
</gene>
<keyword evidence="4 5" id="KW-0472">Membrane</keyword>
<organism evidence="8 9">
    <name type="scientific">Limulus polyphemus</name>
    <name type="common">Atlantic horseshoe crab</name>
    <dbReference type="NCBI Taxonomy" id="6850"/>
    <lineage>
        <taxon>Eukaryota</taxon>
        <taxon>Metazoa</taxon>
        <taxon>Ecdysozoa</taxon>
        <taxon>Arthropoda</taxon>
        <taxon>Chelicerata</taxon>
        <taxon>Merostomata</taxon>
        <taxon>Xiphosura</taxon>
        <taxon>Limulidae</taxon>
        <taxon>Limulus</taxon>
    </lineage>
</organism>
<evidence type="ECO:0000259" key="6">
    <source>
        <dbReference type="Pfam" id="PF02931"/>
    </source>
</evidence>